<reference evidence="2 3" key="1">
    <citation type="submission" date="2020-08" db="EMBL/GenBank/DDBJ databases">
        <title>Sequencing the genomes of 1000 actinobacteria strains.</title>
        <authorList>
            <person name="Klenk H.-P."/>
        </authorList>
    </citation>
    <scope>NUCLEOTIDE SEQUENCE [LARGE SCALE GENOMIC DNA]</scope>
    <source>
        <strain evidence="2 3">DSM 43036</strain>
    </source>
</reference>
<evidence type="ECO:0000313" key="2">
    <source>
        <dbReference type="EMBL" id="MBB5116377.1"/>
    </source>
</evidence>
<proteinExistence type="predicted"/>
<accession>A0ABR6MPV8</accession>
<name>A0ABR6MPV8_MICEC</name>
<dbReference type="EMBL" id="JACHJC010000001">
    <property type="protein sequence ID" value="MBB5116377.1"/>
    <property type="molecule type" value="Genomic_DNA"/>
</dbReference>
<dbReference type="GeneID" id="300296733"/>
<evidence type="ECO:0000256" key="1">
    <source>
        <dbReference type="SAM" id="Phobius"/>
    </source>
</evidence>
<keyword evidence="1" id="KW-0472">Membrane</keyword>
<keyword evidence="1" id="KW-1133">Transmembrane helix</keyword>
<gene>
    <name evidence="2" type="ORF">FHU28_006216</name>
</gene>
<dbReference type="RefSeq" id="WP_184688661.1">
    <property type="nucleotide sequence ID" value="NZ_JACHJC010000001.1"/>
</dbReference>
<keyword evidence="1" id="KW-0812">Transmembrane</keyword>
<sequence length="69" mass="7313">MTGMLGLVLLVALGSVAGFALVYLVVSLWRLVGRGVTSLPRALKSLTIEPSPGGAFNDSRDVWPMPKDD</sequence>
<comment type="caution">
    <text evidence="2">The sequence shown here is derived from an EMBL/GenBank/DDBJ whole genome shotgun (WGS) entry which is preliminary data.</text>
</comment>
<evidence type="ECO:0000313" key="3">
    <source>
        <dbReference type="Proteomes" id="UP000618986"/>
    </source>
</evidence>
<organism evidence="2 3">
    <name type="scientific">Micromonospora echinospora</name>
    <name type="common">Micromonospora purpurea</name>
    <dbReference type="NCBI Taxonomy" id="1877"/>
    <lineage>
        <taxon>Bacteria</taxon>
        <taxon>Bacillati</taxon>
        <taxon>Actinomycetota</taxon>
        <taxon>Actinomycetes</taxon>
        <taxon>Micromonosporales</taxon>
        <taxon>Micromonosporaceae</taxon>
        <taxon>Micromonospora</taxon>
    </lineage>
</organism>
<feature type="transmembrane region" description="Helical" evidence="1">
    <location>
        <begin position="6"/>
        <end position="32"/>
    </location>
</feature>
<dbReference type="Proteomes" id="UP000618986">
    <property type="component" value="Unassembled WGS sequence"/>
</dbReference>
<keyword evidence="3" id="KW-1185">Reference proteome</keyword>
<protein>
    <submittedName>
        <fullName evidence="2">Uncharacterized protein</fullName>
    </submittedName>
</protein>